<dbReference type="GO" id="GO:0033116">
    <property type="term" value="C:endoplasmic reticulum-Golgi intermediate compartment membrane"/>
    <property type="evidence" value="ECO:0007669"/>
    <property type="project" value="UniProtKB-SubCell"/>
</dbReference>
<evidence type="ECO:0000256" key="5">
    <source>
        <dbReference type="ARBA" id="ARBA00022989"/>
    </source>
</evidence>
<evidence type="ECO:0000256" key="8">
    <source>
        <dbReference type="SAM" id="MobiDB-lite"/>
    </source>
</evidence>
<comment type="subcellular location">
    <subcellularLocation>
        <location evidence="2">Endoplasmic reticulum-Golgi intermediate compartment membrane</location>
        <topology evidence="2">Multi-pass membrane protein</topology>
    </subcellularLocation>
    <subcellularLocation>
        <location evidence="1">Golgi apparatus</location>
        <location evidence="1">cis-Golgi network membrane</location>
        <topology evidence="1">Multi-pass membrane protein</topology>
    </subcellularLocation>
</comment>
<dbReference type="GO" id="GO:0006890">
    <property type="term" value="P:retrograde vesicle-mediated transport, Golgi to endoplasmic reticulum"/>
    <property type="evidence" value="ECO:0007669"/>
    <property type="project" value="TreeGrafter"/>
</dbReference>
<dbReference type="Pfam" id="PF13850">
    <property type="entry name" value="ERGIC_N"/>
    <property type="match status" value="1"/>
</dbReference>
<evidence type="ECO:0000256" key="1">
    <source>
        <dbReference type="ARBA" id="ARBA00004257"/>
    </source>
</evidence>
<evidence type="ECO:0000259" key="10">
    <source>
        <dbReference type="Pfam" id="PF07970"/>
    </source>
</evidence>
<dbReference type="AlphaFoldDB" id="A0A9C6X5T1"/>
<dbReference type="GO" id="GO:0030134">
    <property type="term" value="C:COPII-coated ER to Golgi transport vesicle"/>
    <property type="evidence" value="ECO:0007669"/>
    <property type="project" value="TreeGrafter"/>
</dbReference>
<keyword evidence="5 9" id="KW-1133">Transmembrane helix</keyword>
<organism evidence="12 13">
    <name type="scientific">Frankliniella occidentalis</name>
    <name type="common">Western flower thrips</name>
    <name type="synonym">Euthrips occidentalis</name>
    <dbReference type="NCBI Taxonomy" id="133901"/>
    <lineage>
        <taxon>Eukaryota</taxon>
        <taxon>Metazoa</taxon>
        <taxon>Ecdysozoa</taxon>
        <taxon>Arthropoda</taxon>
        <taxon>Hexapoda</taxon>
        <taxon>Insecta</taxon>
        <taxon>Pterygota</taxon>
        <taxon>Neoptera</taxon>
        <taxon>Paraneoptera</taxon>
        <taxon>Thysanoptera</taxon>
        <taxon>Terebrantia</taxon>
        <taxon>Thripoidea</taxon>
        <taxon>Thripidae</taxon>
        <taxon>Frankliniella</taxon>
    </lineage>
</organism>
<dbReference type="GO" id="GO:0005789">
    <property type="term" value="C:endoplasmic reticulum membrane"/>
    <property type="evidence" value="ECO:0007669"/>
    <property type="project" value="TreeGrafter"/>
</dbReference>
<dbReference type="Proteomes" id="UP000504606">
    <property type="component" value="Unplaced"/>
</dbReference>
<dbReference type="KEGG" id="foc:113209478"/>
<proteinExistence type="inferred from homology"/>
<feature type="region of interest" description="Disordered" evidence="8">
    <location>
        <begin position="119"/>
        <end position="138"/>
    </location>
</feature>
<reference evidence="13" key="1">
    <citation type="submission" date="2025-08" db="UniProtKB">
        <authorList>
            <consortium name="RefSeq"/>
        </authorList>
    </citation>
    <scope>IDENTIFICATION</scope>
    <source>
        <tissue evidence="13">Whole organism</tissue>
    </source>
</reference>
<dbReference type="PANTHER" id="PTHR10984:SF25">
    <property type="entry name" value="ENDOPLASMIC RETICULUM-GOLGI INTERMEDIATE COMPARTMENT PROTEIN 3"/>
    <property type="match status" value="1"/>
</dbReference>
<dbReference type="Pfam" id="PF07970">
    <property type="entry name" value="COPIIcoated_ERV"/>
    <property type="match status" value="1"/>
</dbReference>
<evidence type="ECO:0000256" key="7">
    <source>
        <dbReference type="ARBA" id="ARBA00040493"/>
    </source>
</evidence>
<evidence type="ECO:0000313" key="12">
    <source>
        <dbReference type="Proteomes" id="UP000504606"/>
    </source>
</evidence>
<name>A0A9C6X5T1_FRAOC</name>
<evidence type="ECO:0000256" key="9">
    <source>
        <dbReference type="SAM" id="Phobius"/>
    </source>
</evidence>
<sequence length="393" mass="44065">MNLLKNLDTLRRFDSFSKTIEDFRVKTSGGGLVTLLSVWCMGVLFYAEVKDFMTPGITEDLFVDTSRGPKLRINLDIVMPTISCSFLSLDAMDSAGEHHLHIDHNIYKRRLDLMGQPLEDPQKEDLQTSTSVKSSTEAPNITKSVELKNDTCGSCYGAPKEIIKCCNTCEDVREAYRIMQWKFPDPDQVEQCKNDQSNLAAKGAFKEGCQIYGYLEVNRVGGSFHIAPGRSYLIDHVHVHDVQPFSASSFNTTHTIRHLSFGLNIQGKTNPIDGIYVTTPDGATMFQYYIKIVPTTYVRRDGSVLQTNQFSVTKHQKVVTMGHGESGMPGVFFNYELSPMMVKYTEKEKPLGHFLVNLCAIIGGIYTVASIIDGILYHSYRAIQQKIEIGKIS</sequence>
<dbReference type="InterPro" id="IPR012936">
    <property type="entry name" value="Erv_C"/>
</dbReference>
<dbReference type="GO" id="GO:0006888">
    <property type="term" value="P:endoplasmic reticulum to Golgi vesicle-mediated transport"/>
    <property type="evidence" value="ECO:0007669"/>
    <property type="project" value="TreeGrafter"/>
</dbReference>
<dbReference type="GeneID" id="113209478"/>
<protein>
    <recommendedName>
        <fullName evidence="7">Endoplasmic reticulum-Golgi intermediate compartment protein 3</fullName>
    </recommendedName>
</protein>
<evidence type="ECO:0000256" key="2">
    <source>
        <dbReference type="ARBA" id="ARBA00004457"/>
    </source>
</evidence>
<evidence type="ECO:0000256" key="6">
    <source>
        <dbReference type="ARBA" id="ARBA00023136"/>
    </source>
</evidence>
<gene>
    <name evidence="13" type="primary">LOC113209478</name>
</gene>
<dbReference type="InterPro" id="IPR039542">
    <property type="entry name" value="Erv_N"/>
</dbReference>
<feature type="domain" description="Endoplasmic reticulum vesicle transporter N-terminal" evidence="11">
    <location>
        <begin position="10"/>
        <end position="99"/>
    </location>
</feature>
<keyword evidence="6 9" id="KW-0472">Membrane</keyword>
<evidence type="ECO:0000256" key="3">
    <source>
        <dbReference type="ARBA" id="ARBA00005648"/>
    </source>
</evidence>
<dbReference type="RefSeq" id="XP_052129623.1">
    <property type="nucleotide sequence ID" value="XM_052273663.1"/>
</dbReference>
<evidence type="ECO:0000313" key="13">
    <source>
        <dbReference type="RefSeq" id="XP_052129623.1"/>
    </source>
</evidence>
<dbReference type="InterPro" id="IPR045888">
    <property type="entry name" value="Erv"/>
</dbReference>
<accession>A0A9C6X5T1</accession>
<keyword evidence="12" id="KW-1185">Reference proteome</keyword>
<dbReference type="GO" id="GO:0000139">
    <property type="term" value="C:Golgi membrane"/>
    <property type="evidence" value="ECO:0007669"/>
    <property type="project" value="TreeGrafter"/>
</dbReference>
<dbReference type="OrthoDB" id="270930at2759"/>
<evidence type="ECO:0000256" key="4">
    <source>
        <dbReference type="ARBA" id="ARBA00022692"/>
    </source>
</evidence>
<keyword evidence="4 9" id="KW-0812">Transmembrane</keyword>
<feature type="transmembrane region" description="Helical" evidence="9">
    <location>
        <begin position="351"/>
        <end position="372"/>
    </location>
</feature>
<comment type="similarity">
    <text evidence="3">Belongs to the ERGIC family.</text>
</comment>
<evidence type="ECO:0000259" key="11">
    <source>
        <dbReference type="Pfam" id="PF13850"/>
    </source>
</evidence>
<feature type="domain" description="Endoplasmic reticulum vesicle transporter C-terminal" evidence="10">
    <location>
        <begin position="155"/>
        <end position="373"/>
    </location>
</feature>
<feature type="compositionally biased region" description="Polar residues" evidence="8">
    <location>
        <begin position="127"/>
        <end position="138"/>
    </location>
</feature>
<dbReference type="PANTHER" id="PTHR10984">
    <property type="entry name" value="ENDOPLASMIC RETICULUM-GOLGI INTERMEDIATE COMPARTMENT PROTEIN"/>
    <property type="match status" value="1"/>
</dbReference>